<evidence type="ECO:0000313" key="2">
    <source>
        <dbReference type="Proteomes" id="UP000321306"/>
    </source>
</evidence>
<dbReference type="AlphaFoldDB" id="A0A511MWR1"/>
<organism evidence="1 2">
    <name type="scientific">Deinococcus cellulosilyticus (strain DSM 18568 / NBRC 106333 / KACC 11606 / 5516J-15)</name>
    <dbReference type="NCBI Taxonomy" id="1223518"/>
    <lineage>
        <taxon>Bacteria</taxon>
        <taxon>Thermotogati</taxon>
        <taxon>Deinococcota</taxon>
        <taxon>Deinococci</taxon>
        <taxon>Deinococcales</taxon>
        <taxon>Deinococcaceae</taxon>
        <taxon>Deinococcus</taxon>
    </lineage>
</organism>
<dbReference type="EMBL" id="BJXB01000001">
    <property type="protein sequence ID" value="GEM44821.1"/>
    <property type="molecule type" value="Genomic_DNA"/>
</dbReference>
<dbReference type="InterPro" id="IPR011335">
    <property type="entry name" value="Restrct_endonuc-II-like"/>
</dbReference>
<proteinExistence type="predicted"/>
<dbReference type="OrthoDB" id="1334338at2"/>
<sequence>MDEDIGGKRSEKIREQKTVHDSVNTWINSQGYPLEFKTARILKKCGLATQQGIHISDNGNAREIDVIANKVLLEEFSVCFEYIIECKNISEKPWIIFDSEDYVFSESYHFRYISANILAARALRNCLETYDFKRSRLFTFPTGFGITSMTNSGKDNSYNSVQSVCGNTLLRKELFDRIRNEKSYPIVSTISVPLIVVEGNLFRATYDDTLDTMIATEVNTAKLLWNGSNKTDNPIIVDVVNVRFLENYINERIGEIDSLLAVVSTESIKQIAFLEEYYKFHLRAPGNDAAKKREKQVDDLLNNDIKRLS</sequence>
<comment type="caution">
    <text evidence="1">The sequence shown here is derived from an EMBL/GenBank/DDBJ whole genome shotgun (WGS) entry which is preliminary data.</text>
</comment>
<reference evidence="1 2" key="1">
    <citation type="submission" date="2019-07" db="EMBL/GenBank/DDBJ databases">
        <title>Whole genome shotgun sequence of Deinococcus cellulosilyticus NBRC 106333.</title>
        <authorList>
            <person name="Hosoyama A."/>
            <person name="Uohara A."/>
            <person name="Ohji S."/>
            <person name="Ichikawa N."/>
        </authorList>
    </citation>
    <scope>NUCLEOTIDE SEQUENCE [LARGE SCALE GENOMIC DNA]</scope>
    <source>
        <strain evidence="1 2">NBRC 106333</strain>
    </source>
</reference>
<accession>A0A511MWR1</accession>
<evidence type="ECO:0008006" key="3">
    <source>
        <dbReference type="Google" id="ProtNLM"/>
    </source>
</evidence>
<gene>
    <name evidence="1" type="ORF">DC3_04560</name>
</gene>
<dbReference type="Proteomes" id="UP000321306">
    <property type="component" value="Unassembled WGS sequence"/>
</dbReference>
<dbReference type="RefSeq" id="WP_146881949.1">
    <property type="nucleotide sequence ID" value="NZ_BJXB01000001.1"/>
</dbReference>
<name>A0A511MWR1_DEIC1</name>
<keyword evidence="2" id="KW-1185">Reference proteome</keyword>
<protein>
    <recommendedName>
        <fullName evidence="3">Restriction endonuclease</fullName>
    </recommendedName>
</protein>
<evidence type="ECO:0000313" key="1">
    <source>
        <dbReference type="EMBL" id="GEM44821.1"/>
    </source>
</evidence>
<dbReference type="SUPFAM" id="SSF52980">
    <property type="entry name" value="Restriction endonuclease-like"/>
    <property type="match status" value="1"/>
</dbReference>